<dbReference type="PANTHER" id="PTHR30250">
    <property type="entry name" value="PST FAMILY PREDICTED COLANIC ACID TRANSPORTER"/>
    <property type="match status" value="1"/>
</dbReference>
<dbReference type="EMBL" id="CP003379">
    <property type="protein sequence ID" value="AFL87507.1"/>
    <property type="molecule type" value="Genomic_DNA"/>
</dbReference>
<feature type="transmembrane region" description="Helical" evidence="6">
    <location>
        <begin position="221"/>
        <end position="238"/>
    </location>
</feature>
<dbReference type="GO" id="GO:0005886">
    <property type="term" value="C:plasma membrane"/>
    <property type="evidence" value="ECO:0007669"/>
    <property type="project" value="UniProtKB-SubCell"/>
</dbReference>
<feature type="transmembrane region" description="Helical" evidence="6">
    <location>
        <begin position="42"/>
        <end position="63"/>
    </location>
</feature>
<evidence type="ECO:0000256" key="6">
    <source>
        <dbReference type="SAM" id="Phobius"/>
    </source>
</evidence>
<feature type="transmembrane region" description="Helical" evidence="6">
    <location>
        <begin position="338"/>
        <end position="364"/>
    </location>
</feature>
<feature type="transmembrane region" description="Helical" evidence="6">
    <location>
        <begin position="299"/>
        <end position="326"/>
    </location>
</feature>
<keyword evidence="5 6" id="KW-0472">Membrane</keyword>
<dbReference type="Pfam" id="PF13440">
    <property type="entry name" value="Polysacc_synt_3"/>
    <property type="match status" value="1"/>
</dbReference>
<dbReference type="KEGG" id="trs:Terro_1197"/>
<keyword evidence="3 6" id="KW-0812">Transmembrane</keyword>
<evidence type="ECO:0000313" key="7">
    <source>
        <dbReference type="EMBL" id="AFL87507.1"/>
    </source>
</evidence>
<keyword evidence="2" id="KW-1003">Cell membrane</keyword>
<dbReference type="PANTHER" id="PTHR30250:SF26">
    <property type="entry name" value="PSMA PROTEIN"/>
    <property type="match status" value="1"/>
</dbReference>
<reference evidence="7 8" key="1">
    <citation type="submission" date="2012-06" db="EMBL/GenBank/DDBJ databases">
        <title>Complete genome of Terriglobus roseus DSM 18391.</title>
        <authorList>
            <consortium name="US DOE Joint Genome Institute (JGI-PGF)"/>
            <person name="Lucas S."/>
            <person name="Copeland A."/>
            <person name="Lapidus A."/>
            <person name="Glavina del Rio T."/>
            <person name="Dalin E."/>
            <person name="Tice H."/>
            <person name="Bruce D."/>
            <person name="Goodwin L."/>
            <person name="Pitluck S."/>
            <person name="Peters L."/>
            <person name="Mikhailova N."/>
            <person name="Munk A.C.C."/>
            <person name="Kyrpides N."/>
            <person name="Mavromatis K."/>
            <person name="Ivanova N."/>
            <person name="Brettin T."/>
            <person name="Detter J.C."/>
            <person name="Han C."/>
            <person name="Larimer F."/>
            <person name="Land M."/>
            <person name="Hauser L."/>
            <person name="Markowitz V."/>
            <person name="Cheng J.-F."/>
            <person name="Hugenholtz P."/>
            <person name="Woyke T."/>
            <person name="Wu D."/>
            <person name="Brambilla E."/>
            <person name="Klenk H.-P."/>
            <person name="Eisen J.A."/>
        </authorList>
    </citation>
    <scope>NUCLEOTIDE SEQUENCE [LARGE SCALE GENOMIC DNA]</scope>
    <source>
        <strain evidence="8">DSM 18391 / NRRL B-41598 / KBS 63</strain>
    </source>
</reference>
<organism evidence="7 8">
    <name type="scientific">Terriglobus roseus (strain DSM 18391 / NRRL B-41598 / KBS 63)</name>
    <dbReference type="NCBI Taxonomy" id="926566"/>
    <lineage>
        <taxon>Bacteria</taxon>
        <taxon>Pseudomonadati</taxon>
        <taxon>Acidobacteriota</taxon>
        <taxon>Terriglobia</taxon>
        <taxon>Terriglobales</taxon>
        <taxon>Acidobacteriaceae</taxon>
        <taxon>Terriglobus</taxon>
    </lineage>
</organism>
<dbReference type="InterPro" id="IPR050833">
    <property type="entry name" value="Poly_Biosynth_Transport"/>
</dbReference>
<evidence type="ECO:0000313" key="8">
    <source>
        <dbReference type="Proteomes" id="UP000006056"/>
    </source>
</evidence>
<feature type="transmembrane region" description="Helical" evidence="6">
    <location>
        <begin position="401"/>
        <end position="420"/>
    </location>
</feature>
<accession>I3ZE39</accession>
<evidence type="ECO:0000256" key="1">
    <source>
        <dbReference type="ARBA" id="ARBA00004651"/>
    </source>
</evidence>
<dbReference type="STRING" id="926566.Terro_1197"/>
<feature type="transmembrane region" description="Helical" evidence="6">
    <location>
        <begin position="370"/>
        <end position="389"/>
    </location>
</feature>
<sequence length="437" mass="46208">MKQILRNALFGVLDYVAYPLGMLLAAPVVLKNLGAEAYGVWSLSTALVSMGSIITSGFGDANIQLVSRHRDQRDGLAGVVETLLGINFLLAAAMAAILCCAAPVLAMYAVRVPGELRSDCVLCVALAAVAVGLRTAESVCVSTQRAFERYGAAMRISVAARLLSLFFGAFLTFFVHRVSIIVLTSLIFGGPALLLQLRHLRSLLAVKALRPRFRKNASVDFLRLGFYSWLLALSGTVVGQADRLVLGVSVGAATLAGYALCAQLAQPLYGLPAAGLHFLFPYLAGRSAGRAPSDLKTPIAIAAISNLAFVGVATFLLQVFGPAILLRLGQGKLQPSATAMLPGVLWSTALLGVSVTPTYALYAFGRFRTVMFLTTGGAVACGLIMLCFARVHGASAVIGARFVYAIVSLLLFVPLLRILHPSAHRDAEMLVPLCEEA</sequence>
<evidence type="ECO:0000256" key="3">
    <source>
        <dbReference type="ARBA" id="ARBA00022692"/>
    </source>
</evidence>
<feature type="transmembrane region" description="Helical" evidence="6">
    <location>
        <begin position="84"/>
        <end position="110"/>
    </location>
</feature>
<proteinExistence type="predicted"/>
<dbReference type="eggNOG" id="COG2244">
    <property type="taxonomic scope" value="Bacteria"/>
</dbReference>
<dbReference type="HOGENOM" id="CLU_051162_0_0_0"/>
<dbReference type="Proteomes" id="UP000006056">
    <property type="component" value="Chromosome"/>
</dbReference>
<dbReference type="AlphaFoldDB" id="I3ZE39"/>
<feature type="transmembrane region" description="Helical" evidence="6">
    <location>
        <begin position="12"/>
        <end position="30"/>
    </location>
</feature>
<dbReference type="OrthoDB" id="111924at2"/>
<keyword evidence="4 6" id="KW-1133">Transmembrane helix</keyword>
<evidence type="ECO:0000256" key="5">
    <source>
        <dbReference type="ARBA" id="ARBA00023136"/>
    </source>
</evidence>
<comment type="subcellular location">
    <subcellularLocation>
        <location evidence="1">Cell membrane</location>
        <topology evidence="1">Multi-pass membrane protein</topology>
    </subcellularLocation>
</comment>
<evidence type="ECO:0000256" key="4">
    <source>
        <dbReference type="ARBA" id="ARBA00022989"/>
    </source>
</evidence>
<keyword evidence="8" id="KW-1185">Reference proteome</keyword>
<evidence type="ECO:0000256" key="2">
    <source>
        <dbReference type="ARBA" id="ARBA00022475"/>
    </source>
</evidence>
<protein>
    <submittedName>
        <fullName evidence="7">Membrane protein involved in the export of O-antigen and teichoic acid</fullName>
    </submittedName>
</protein>
<name>I3ZE39_TERRK</name>
<gene>
    <name evidence="7" type="ordered locus">Terro_1197</name>
</gene>
<dbReference type="RefSeq" id="WP_014785076.1">
    <property type="nucleotide sequence ID" value="NC_018014.1"/>
</dbReference>
<feature type="transmembrane region" description="Helical" evidence="6">
    <location>
        <begin position="180"/>
        <end position="200"/>
    </location>
</feature>